<dbReference type="RefSeq" id="XP_033456092.1">
    <property type="nucleotide sequence ID" value="XM_033601907.1"/>
</dbReference>
<evidence type="ECO:0000256" key="7">
    <source>
        <dbReference type="ARBA" id="ARBA00022827"/>
    </source>
</evidence>
<gene>
    <name evidence="16" type="ORF">K489DRAFT_326470</name>
</gene>
<keyword evidence="7 13" id="KW-0274">FAD</keyword>
<comment type="cofactor">
    <cofactor evidence="1 13">
        <name>FAD</name>
        <dbReference type="ChEBI" id="CHEBI:57692"/>
    </cofactor>
</comment>
<dbReference type="Proteomes" id="UP000504637">
    <property type="component" value="Unplaced"/>
</dbReference>
<dbReference type="GeneID" id="54359707"/>
<comment type="subcellular location">
    <subcellularLocation>
        <location evidence="2">Mitochondrion outer membrane</location>
        <topology evidence="2">Single-pass membrane protein</topology>
    </subcellularLocation>
</comment>
<feature type="binding site" evidence="13">
    <location>
        <position position="113"/>
    </location>
    <ligand>
        <name>FAD</name>
        <dbReference type="ChEBI" id="CHEBI:57692"/>
    </ligand>
</feature>
<evidence type="ECO:0000256" key="1">
    <source>
        <dbReference type="ARBA" id="ARBA00001974"/>
    </source>
</evidence>
<evidence type="ECO:0000313" key="16">
    <source>
        <dbReference type="RefSeq" id="XP_033456092.1"/>
    </source>
</evidence>
<evidence type="ECO:0000256" key="3">
    <source>
        <dbReference type="ARBA" id="ARBA00006105"/>
    </source>
</evidence>
<dbReference type="OrthoDB" id="432685at2759"/>
<protein>
    <recommendedName>
        <fullName evidence="11">NADH-cytochrome b5 reductase 2</fullName>
        <ecNumber evidence="4">1.6.2.2</ecNumber>
    </recommendedName>
    <alternativeName>
        <fullName evidence="12">Mitochondrial cytochrome b reductase</fullName>
    </alternativeName>
</protein>
<dbReference type="Pfam" id="PF00970">
    <property type="entry name" value="FAD_binding_6"/>
    <property type="match status" value="1"/>
</dbReference>
<reference evidence="16" key="1">
    <citation type="submission" date="2020-01" db="EMBL/GenBank/DDBJ databases">
        <authorList>
            <consortium name="DOE Joint Genome Institute"/>
            <person name="Haridas S."/>
            <person name="Albert R."/>
            <person name="Binder M."/>
            <person name="Bloem J."/>
            <person name="Labutti K."/>
            <person name="Salamov A."/>
            <person name="Andreopoulos B."/>
            <person name="Baker S.E."/>
            <person name="Barry K."/>
            <person name="Bills G."/>
            <person name="Bluhm B.H."/>
            <person name="Cannon C."/>
            <person name="Castanera R."/>
            <person name="Culley D.E."/>
            <person name="Daum C."/>
            <person name="Ezra D."/>
            <person name="Gonzalez J.B."/>
            <person name="Henrissat B."/>
            <person name="Kuo A."/>
            <person name="Liang C."/>
            <person name="Lipzen A."/>
            <person name="Lutzoni F."/>
            <person name="Magnuson J."/>
            <person name="Mondo S."/>
            <person name="Nolan M."/>
            <person name="Ohm R."/>
            <person name="Pangilinan J."/>
            <person name="Park H.-J."/>
            <person name="Ramirez L."/>
            <person name="Alfaro M."/>
            <person name="Sun H."/>
            <person name="Tritt A."/>
            <person name="Yoshinaga Y."/>
            <person name="Zwiers L.-H."/>
            <person name="Turgeon B.G."/>
            <person name="Goodwin S.B."/>
            <person name="Spatafora J.W."/>
            <person name="Crous P.W."/>
            <person name="Grigoriev I.V."/>
        </authorList>
    </citation>
    <scope>NUCLEOTIDE SEQUENCE</scope>
    <source>
        <strain evidence="16">CBS 342.82</strain>
    </source>
</reference>
<comment type="function">
    <text evidence="10">May mediate the reduction of outer membrane cytochrome b5.</text>
</comment>
<feature type="binding site" evidence="13">
    <location>
        <position position="130"/>
    </location>
    <ligand>
        <name>FAD</name>
        <dbReference type="ChEBI" id="CHEBI:57692"/>
    </ligand>
</feature>
<dbReference type="SUPFAM" id="SSF63380">
    <property type="entry name" value="Riboflavin synthase domain-like"/>
    <property type="match status" value="1"/>
</dbReference>
<comment type="similarity">
    <text evidence="3">Belongs to the flavoprotein pyridine nucleotide cytochrome reductase family.</text>
</comment>
<evidence type="ECO:0000256" key="10">
    <source>
        <dbReference type="ARBA" id="ARBA00037464"/>
    </source>
</evidence>
<keyword evidence="6" id="KW-1000">Mitochondrion outer membrane</keyword>
<dbReference type="GO" id="GO:0005741">
    <property type="term" value="C:mitochondrial outer membrane"/>
    <property type="evidence" value="ECO:0007669"/>
    <property type="project" value="UniProtKB-SubCell"/>
</dbReference>
<reference evidence="16" key="2">
    <citation type="submission" date="2020-04" db="EMBL/GenBank/DDBJ databases">
        <authorList>
            <consortium name="NCBI Genome Project"/>
        </authorList>
    </citation>
    <scope>NUCLEOTIDE SEQUENCE</scope>
    <source>
        <strain evidence="16">CBS 342.82</strain>
    </source>
</reference>
<keyword evidence="15" id="KW-1185">Reference proteome</keyword>
<dbReference type="CDD" id="cd06183">
    <property type="entry name" value="cyt_b5_reduct_like"/>
    <property type="match status" value="1"/>
</dbReference>
<evidence type="ECO:0000256" key="2">
    <source>
        <dbReference type="ARBA" id="ARBA00004572"/>
    </source>
</evidence>
<keyword evidence="5 13" id="KW-0285">Flavoprotein</keyword>
<evidence type="ECO:0000259" key="14">
    <source>
        <dbReference type="PROSITE" id="PS51384"/>
    </source>
</evidence>
<dbReference type="SUPFAM" id="SSF52343">
    <property type="entry name" value="Ferredoxin reductase-like, C-terminal NADP-linked domain"/>
    <property type="match status" value="1"/>
</dbReference>
<evidence type="ECO:0000256" key="4">
    <source>
        <dbReference type="ARBA" id="ARBA00012011"/>
    </source>
</evidence>
<dbReference type="PANTHER" id="PTHR19370">
    <property type="entry name" value="NADH-CYTOCHROME B5 REDUCTASE"/>
    <property type="match status" value="1"/>
</dbReference>
<evidence type="ECO:0000256" key="6">
    <source>
        <dbReference type="ARBA" id="ARBA00022787"/>
    </source>
</evidence>
<dbReference type="EC" id="1.6.2.2" evidence="4"/>
<dbReference type="AlphaFoldDB" id="A0A6J3LTE5"/>
<dbReference type="Gene3D" id="3.40.50.80">
    <property type="entry name" value="Nucleotide-binding domain of ferredoxin-NADP reductase (FNR) module"/>
    <property type="match status" value="1"/>
</dbReference>
<proteinExistence type="inferred from homology"/>
<dbReference type="PRINTS" id="PR00406">
    <property type="entry name" value="CYTB5RDTASE"/>
</dbReference>
<dbReference type="InterPro" id="IPR008333">
    <property type="entry name" value="Cbr1-like_FAD-bd_dom"/>
</dbReference>
<dbReference type="PANTHER" id="PTHR19370:SF171">
    <property type="entry name" value="NADH-CYTOCHROME B5 REDUCTASE 2"/>
    <property type="match status" value="1"/>
</dbReference>
<dbReference type="InterPro" id="IPR039261">
    <property type="entry name" value="FNR_nucleotide-bd"/>
</dbReference>
<name>A0A6J3LTE5_9PEZI</name>
<feature type="binding site" evidence="13">
    <location>
        <position position="186"/>
    </location>
    <ligand>
        <name>FAD</name>
        <dbReference type="ChEBI" id="CHEBI:57692"/>
    </ligand>
</feature>
<feature type="binding site" evidence="13">
    <location>
        <position position="132"/>
    </location>
    <ligand>
        <name>FAD</name>
        <dbReference type="ChEBI" id="CHEBI:57692"/>
    </ligand>
</feature>
<evidence type="ECO:0000256" key="5">
    <source>
        <dbReference type="ARBA" id="ARBA00022630"/>
    </source>
</evidence>
<keyword evidence="8" id="KW-0560">Oxidoreductase</keyword>
<dbReference type="InterPro" id="IPR001433">
    <property type="entry name" value="OxRdtase_FAD/NAD-bd"/>
</dbReference>
<dbReference type="Pfam" id="PF00175">
    <property type="entry name" value="NAD_binding_1"/>
    <property type="match status" value="1"/>
</dbReference>
<evidence type="ECO:0000256" key="11">
    <source>
        <dbReference type="ARBA" id="ARBA00039435"/>
    </source>
</evidence>
<feature type="binding site" evidence="13">
    <location>
        <position position="140"/>
    </location>
    <ligand>
        <name>FAD</name>
        <dbReference type="ChEBI" id="CHEBI:57692"/>
    </ligand>
</feature>
<organism evidence="16">
    <name type="scientific">Dissoconium aciculare CBS 342.82</name>
    <dbReference type="NCBI Taxonomy" id="1314786"/>
    <lineage>
        <taxon>Eukaryota</taxon>
        <taxon>Fungi</taxon>
        <taxon>Dikarya</taxon>
        <taxon>Ascomycota</taxon>
        <taxon>Pezizomycotina</taxon>
        <taxon>Dothideomycetes</taxon>
        <taxon>Dothideomycetidae</taxon>
        <taxon>Mycosphaerellales</taxon>
        <taxon>Dissoconiaceae</taxon>
        <taxon>Dissoconium</taxon>
    </lineage>
</organism>
<feature type="binding site" evidence="13">
    <location>
        <position position="115"/>
    </location>
    <ligand>
        <name>FAD</name>
        <dbReference type="ChEBI" id="CHEBI:57692"/>
    </ligand>
</feature>
<evidence type="ECO:0000313" key="15">
    <source>
        <dbReference type="Proteomes" id="UP000504637"/>
    </source>
</evidence>
<dbReference type="InterPro" id="IPR001834">
    <property type="entry name" value="CBR-like"/>
</dbReference>
<evidence type="ECO:0000256" key="9">
    <source>
        <dbReference type="ARBA" id="ARBA00023136"/>
    </source>
</evidence>
<feature type="domain" description="FAD-binding FR-type" evidence="14">
    <location>
        <begin position="58"/>
        <end position="164"/>
    </location>
</feature>
<feature type="binding site" evidence="13">
    <location>
        <position position="114"/>
    </location>
    <ligand>
        <name>FAD</name>
        <dbReference type="ChEBI" id="CHEBI:57692"/>
    </ligand>
</feature>
<dbReference type="PROSITE" id="PS51384">
    <property type="entry name" value="FAD_FR"/>
    <property type="match status" value="1"/>
</dbReference>
<accession>A0A6J3LTE5</accession>
<sequence>MAALFARTSKSLPLIAGATLAGSAAVAYTYSKTTLSGHQLDSAQNAPSKLLTFPKSMLFPQTLTVTKTEQINHDTKRITFSLPGGENQISGVPAGSAILTQHSPSGRWFPILRPYTPISDPSQRGSLQLLVKQYPGGAASTHLHNLSVGQTLAIRGPLPGGYIYSEPPSSSSPRELIFIAGGAGITPIYSLARSILLQQEGTGNDRTRIHLVWGVNGARDVVLRSELEDLQRRSSGRLRVTICVSGDREEDRASLLSSSSSLSSDAMRFRRGYVDEDILGEIVGIAKESGRWGDDKGTKVWLCGPEAMEKSLVGRGGILAELGVDKIHKF</sequence>
<keyword evidence="6" id="KW-0496">Mitochondrion</keyword>
<evidence type="ECO:0000256" key="13">
    <source>
        <dbReference type="PIRSR" id="PIRSR601834-1"/>
    </source>
</evidence>
<keyword evidence="9" id="KW-0472">Membrane</keyword>
<dbReference type="Gene3D" id="2.40.30.10">
    <property type="entry name" value="Translation factors"/>
    <property type="match status" value="1"/>
</dbReference>
<evidence type="ECO:0000256" key="8">
    <source>
        <dbReference type="ARBA" id="ARBA00023002"/>
    </source>
</evidence>
<dbReference type="GO" id="GO:0090524">
    <property type="term" value="F:cytochrome-b5 reductase activity, acting on NADH"/>
    <property type="evidence" value="ECO:0007669"/>
    <property type="project" value="UniProtKB-EC"/>
</dbReference>
<dbReference type="InterPro" id="IPR017927">
    <property type="entry name" value="FAD-bd_FR_type"/>
</dbReference>
<reference evidence="16" key="3">
    <citation type="submission" date="2025-08" db="UniProtKB">
        <authorList>
            <consortium name="RefSeq"/>
        </authorList>
    </citation>
    <scope>IDENTIFICATION</scope>
    <source>
        <strain evidence="16">CBS 342.82</strain>
    </source>
</reference>
<evidence type="ECO:0000256" key="12">
    <source>
        <dbReference type="ARBA" id="ARBA00041256"/>
    </source>
</evidence>
<dbReference type="InterPro" id="IPR017938">
    <property type="entry name" value="Riboflavin_synthase-like_b-brl"/>
</dbReference>